<evidence type="ECO:0000259" key="1">
    <source>
        <dbReference type="Pfam" id="PF13460"/>
    </source>
</evidence>
<organism evidence="2 3">
    <name type="scientific">Flavobacterium cerinum</name>
    <dbReference type="NCBI Taxonomy" id="2502784"/>
    <lineage>
        <taxon>Bacteria</taxon>
        <taxon>Pseudomonadati</taxon>
        <taxon>Bacteroidota</taxon>
        <taxon>Flavobacteriia</taxon>
        <taxon>Flavobacteriales</taxon>
        <taxon>Flavobacteriaceae</taxon>
        <taxon>Flavobacterium</taxon>
    </lineage>
</organism>
<dbReference type="Proteomes" id="UP000287527">
    <property type="component" value="Unassembled WGS sequence"/>
</dbReference>
<evidence type="ECO:0000313" key="2">
    <source>
        <dbReference type="EMBL" id="RWW99655.1"/>
    </source>
</evidence>
<keyword evidence="3" id="KW-1185">Reference proteome</keyword>
<accession>A0A3S3QCM0</accession>
<feature type="domain" description="NAD(P)-binding" evidence="1">
    <location>
        <begin position="9"/>
        <end position="128"/>
    </location>
</feature>
<dbReference type="PANTHER" id="PTHR14097:SF7">
    <property type="entry name" value="OXIDOREDUCTASE HTATIP2"/>
    <property type="match status" value="1"/>
</dbReference>
<sequence>MSKTAIVLGATGATGYEVLKFLLADSRYEKVKLFSRTPITTIIHPKIEEHIIDMFDLEKENEAFTANEVYCCIGTTKAKTPNTETYYKIDFGIPVAAAKLAKKNNIPAFLVISAIGANKNSSVFYTRTKGEMEEAVLDLAIPKTHILQPSLIVADRKESRLVENLASGFMWLINPLLFGNATKYKSIKATTIAKAMVWLANNPYPENIVTSDKIGEIGKGT</sequence>
<dbReference type="OrthoDB" id="9798632at2"/>
<gene>
    <name evidence="2" type="ORF">EPI11_11940</name>
</gene>
<dbReference type="InterPro" id="IPR036291">
    <property type="entry name" value="NAD(P)-bd_dom_sf"/>
</dbReference>
<dbReference type="Gene3D" id="3.40.50.720">
    <property type="entry name" value="NAD(P)-binding Rossmann-like Domain"/>
    <property type="match status" value="1"/>
</dbReference>
<name>A0A3S3QCM0_9FLAO</name>
<dbReference type="PANTHER" id="PTHR14097">
    <property type="entry name" value="OXIDOREDUCTASE HTATIP2"/>
    <property type="match status" value="1"/>
</dbReference>
<proteinExistence type="predicted"/>
<dbReference type="InterPro" id="IPR016040">
    <property type="entry name" value="NAD(P)-bd_dom"/>
</dbReference>
<dbReference type="EMBL" id="SBII01000008">
    <property type="protein sequence ID" value="RWW99655.1"/>
    <property type="molecule type" value="Genomic_DNA"/>
</dbReference>
<evidence type="ECO:0000313" key="3">
    <source>
        <dbReference type="Proteomes" id="UP000287527"/>
    </source>
</evidence>
<comment type="caution">
    <text evidence="2">The sequence shown here is derived from an EMBL/GenBank/DDBJ whole genome shotgun (WGS) entry which is preliminary data.</text>
</comment>
<dbReference type="RefSeq" id="WP_128390204.1">
    <property type="nucleotide sequence ID" value="NZ_SBII01000008.1"/>
</dbReference>
<dbReference type="Pfam" id="PF13460">
    <property type="entry name" value="NAD_binding_10"/>
    <property type="match status" value="1"/>
</dbReference>
<protein>
    <submittedName>
        <fullName evidence="2">Nucleoside-diphosphate sugar epimerase</fullName>
    </submittedName>
</protein>
<dbReference type="SUPFAM" id="SSF51735">
    <property type="entry name" value="NAD(P)-binding Rossmann-fold domains"/>
    <property type="match status" value="1"/>
</dbReference>
<dbReference type="AlphaFoldDB" id="A0A3S3QCM0"/>
<reference evidence="2 3" key="1">
    <citation type="submission" date="2019-01" db="EMBL/GenBank/DDBJ databases">
        <title>Flavobacterium sp. nov.,isolated from freshwater.</title>
        <authorList>
            <person name="Zhang R."/>
            <person name="Du Z.-J."/>
        </authorList>
    </citation>
    <scope>NUCLEOTIDE SEQUENCE [LARGE SCALE GENOMIC DNA]</scope>
    <source>
        <strain evidence="2 3">1E403</strain>
    </source>
</reference>